<dbReference type="EMBL" id="AMEM01000005">
    <property type="protein sequence ID" value="EKX92406.1"/>
    <property type="molecule type" value="Genomic_DNA"/>
</dbReference>
<evidence type="ECO:0008006" key="3">
    <source>
        <dbReference type="Google" id="ProtNLM"/>
    </source>
</evidence>
<dbReference type="Proteomes" id="UP000010445">
    <property type="component" value="Unassembled WGS sequence"/>
</dbReference>
<organism evidence="1 2">
    <name type="scientific">Corynebacterium durum F0235</name>
    <dbReference type="NCBI Taxonomy" id="1035195"/>
    <lineage>
        <taxon>Bacteria</taxon>
        <taxon>Bacillati</taxon>
        <taxon>Actinomycetota</taxon>
        <taxon>Actinomycetes</taxon>
        <taxon>Mycobacteriales</taxon>
        <taxon>Corynebacteriaceae</taxon>
        <taxon>Corynebacterium</taxon>
    </lineage>
</organism>
<evidence type="ECO:0000313" key="2">
    <source>
        <dbReference type="Proteomes" id="UP000010445"/>
    </source>
</evidence>
<dbReference type="PANTHER" id="PTHR36974:SF1">
    <property type="entry name" value="DOXX FAMILY MEMBRANE PROTEIN"/>
    <property type="match status" value="1"/>
</dbReference>
<proteinExistence type="predicted"/>
<protein>
    <recommendedName>
        <fullName evidence="3">DoxX family protein</fullName>
    </recommendedName>
</protein>
<dbReference type="STRING" id="1035195.HMPREF9997_00072"/>
<name>L1MNB1_9CORY</name>
<keyword evidence="2" id="KW-1185">Reference proteome</keyword>
<dbReference type="HOGENOM" id="CLU_128738_1_0_11"/>
<dbReference type="PATRIC" id="fig|1035195.3.peg.63"/>
<dbReference type="PANTHER" id="PTHR36974">
    <property type="entry name" value="MEMBRANE PROTEIN-RELATED"/>
    <property type="match status" value="1"/>
</dbReference>
<sequence>MKNFYTILFGFAGVMHFVRPATFDALVPEQLPGRQRTWTYGSGVCELIAAALLSNRRTRSAGGLFSAALLLGVWPGNIYMARNYLTQQNPPRSPLAKAVAVARVPLQIPLIRGAWKIYRESPQ</sequence>
<comment type="caution">
    <text evidence="1">The sequence shown here is derived from an EMBL/GenBank/DDBJ whole genome shotgun (WGS) entry which is preliminary data.</text>
</comment>
<reference evidence="1 2" key="1">
    <citation type="submission" date="2012-05" db="EMBL/GenBank/DDBJ databases">
        <authorList>
            <person name="Weinstock G."/>
            <person name="Sodergren E."/>
            <person name="Lobos E.A."/>
            <person name="Fulton L."/>
            <person name="Fulton R."/>
            <person name="Courtney L."/>
            <person name="Fronick C."/>
            <person name="O'Laughlin M."/>
            <person name="Godfrey J."/>
            <person name="Wilson R.M."/>
            <person name="Miner T."/>
            <person name="Farmer C."/>
            <person name="Delehaunty K."/>
            <person name="Cordes M."/>
            <person name="Minx P."/>
            <person name="Tomlinson C."/>
            <person name="Chen J."/>
            <person name="Wollam A."/>
            <person name="Pepin K.H."/>
            <person name="Bhonagiri V."/>
            <person name="Zhang X."/>
            <person name="Suruliraj S."/>
            <person name="Warren W."/>
            <person name="Mitreva M."/>
            <person name="Mardis E.R."/>
            <person name="Wilson R.K."/>
        </authorList>
    </citation>
    <scope>NUCLEOTIDE SEQUENCE [LARGE SCALE GENOMIC DNA]</scope>
    <source>
        <strain evidence="1 2">F0235</strain>
    </source>
</reference>
<accession>L1MNB1</accession>
<gene>
    <name evidence="1" type="ORF">HMPREF9997_00072</name>
</gene>
<dbReference type="eggNOG" id="COG4270">
    <property type="taxonomic scope" value="Bacteria"/>
</dbReference>
<dbReference type="AlphaFoldDB" id="L1MNB1"/>
<evidence type="ECO:0000313" key="1">
    <source>
        <dbReference type="EMBL" id="EKX92406.1"/>
    </source>
</evidence>
<dbReference type="RefSeq" id="WP_006061769.1">
    <property type="nucleotide sequence ID" value="NZ_KB290821.1"/>
</dbReference>